<proteinExistence type="predicted"/>
<comment type="caution">
    <text evidence="2">The sequence shown here is derived from an EMBL/GenBank/DDBJ whole genome shotgun (WGS) entry which is preliminary data.</text>
</comment>
<dbReference type="AlphaFoldDB" id="A0A4Z1FHH2"/>
<dbReference type="Proteomes" id="UP000297910">
    <property type="component" value="Unassembled WGS sequence"/>
</dbReference>
<protein>
    <submittedName>
        <fullName evidence="2">Uncharacterized protein</fullName>
    </submittedName>
</protein>
<accession>A0A4Z1FHH2</accession>
<evidence type="ECO:0000313" key="3">
    <source>
        <dbReference type="Proteomes" id="UP000297910"/>
    </source>
</evidence>
<evidence type="ECO:0000256" key="1">
    <source>
        <dbReference type="SAM" id="Coils"/>
    </source>
</evidence>
<sequence length="204" mass="25123">MTATYYLLSHERLRKEELTQAREREWYHNSIRKHQNWNDIRFQLSPQYGKFMHYKKFQIQRRVEIDYLAEQAKELYLKQQDPEWQAEQMELRRWEEYRRYVVQNDLVHCMTLEEKYERKIRRARERKAAKYQENLQRYLAECDHQDRQDRENKLAYQAIGGFALLSDGGYEDDFMSDLLMDNGKSDLWKGNTLRCPRSWGDVHI</sequence>
<feature type="coiled-coil region" evidence="1">
    <location>
        <begin position="113"/>
        <end position="148"/>
    </location>
</feature>
<organism evidence="2 3">
    <name type="scientific">Botrytis paeoniae</name>
    <dbReference type="NCBI Taxonomy" id="278948"/>
    <lineage>
        <taxon>Eukaryota</taxon>
        <taxon>Fungi</taxon>
        <taxon>Dikarya</taxon>
        <taxon>Ascomycota</taxon>
        <taxon>Pezizomycotina</taxon>
        <taxon>Leotiomycetes</taxon>
        <taxon>Helotiales</taxon>
        <taxon>Sclerotiniaceae</taxon>
        <taxon>Botrytis</taxon>
    </lineage>
</organism>
<gene>
    <name evidence="2" type="ORF">BPAE_0157g00050</name>
</gene>
<name>A0A4Z1FHH2_9HELO</name>
<keyword evidence="1" id="KW-0175">Coiled coil</keyword>
<dbReference type="EMBL" id="PQXI01000157">
    <property type="protein sequence ID" value="TGO22718.1"/>
    <property type="molecule type" value="Genomic_DNA"/>
</dbReference>
<evidence type="ECO:0000313" key="2">
    <source>
        <dbReference type="EMBL" id="TGO22718.1"/>
    </source>
</evidence>
<keyword evidence="3" id="KW-1185">Reference proteome</keyword>
<reference evidence="2 3" key="1">
    <citation type="submission" date="2017-12" db="EMBL/GenBank/DDBJ databases">
        <title>Comparative genomics of Botrytis spp.</title>
        <authorList>
            <person name="Valero-Jimenez C.A."/>
            <person name="Tapia P."/>
            <person name="Veloso J."/>
            <person name="Silva-Moreno E."/>
            <person name="Staats M."/>
            <person name="Valdes J.H."/>
            <person name="Van Kan J.A.L."/>
        </authorList>
    </citation>
    <scope>NUCLEOTIDE SEQUENCE [LARGE SCALE GENOMIC DNA]</scope>
    <source>
        <strain evidence="2 3">Bp0003</strain>
    </source>
</reference>